<gene>
    <name evidence="6" type="ORF">BAU08_03215</name>
</gene>
<dbReference type="PANTHER" id="PTHR30537:SF26">
    <property type="entry name" value="GLYCINE CLEAVAGE SYSTEM TRANSCRIPTIONAL ACTIVATOR"/>
    <property type="match status" value="1"/>
</dbReference>
<proteinExistence type="inferred from homology"/>
<dbReference type="EMBL" id="CP016171">
    <property type="protein sequence ID" value="ANN70474.1"/>
    <property type="molecule type" value="Genomic_DNA"/>
</dbReference>
<dbReference type="CDD" id="cd08432">
    <property type="entry name" value="PBP2_GcdR_TrpI_HvrB_AmpR_like"/>
    <property type="match status" value="1"/>
</dbReference>
<dbReference type="Gene3D" id="3.40.190.10">
    <property type="entry name" value="Periplasmic binding protein-like II"/>
    <property type="match status" value="2"/>
</dbReference>
<keyword evidence="2" id="KW-0805">Transcription regulation</keyword>
<evidence type="ECO:0000256" key="4">
    <source>
        <dbReference type="ARBA" id="ARBA00023163"/>
    </source>
</evidence>
<dbReference type="FunFam" id="1.10.10.10:FF:000038">
    <property type="entry name" value="Glycine cleavage system transcriptional activator"/>
    <property type="match status" value="1"/>
</dbReference>
<keyword evidence="4" id="KW-0804">Transcription</keyword>
<dbReference type="STRING" id="463025.BAU08_03215"/>
<sequence length="299" mass="32778">MQRRSLPLSALRAFEAAARLGSFKAAADELAVTPTAVSHQIRALEAQTGLALFDRRIRKVLLTDAGAQLYPVLRDGFDAFEATLARLTRQRLRRQVTISATNAFTVKWLVPRMADFRHRHPGIDLQLLASDDVVDLRSTTVDIAIRYGSGPYPGLASERLFADRFAPVANPRLGVASPQDLARVPLIRFDWKRRHPHNPTWEAWFKAAGRKEPRSAGRLRFSDEGHAIQAAVAGHGVALVSLALVADELKAGHLVQPFGPALDGHTYHVATYADRSASAPVQAVVRWLRAQVALAEAGN</sequence>
<dbReference type="InterPro" id="IPR000847">
    <property type="entry name" value="LysR_HTH_N"/>
</dbReference>
<evidence type="ECO:0000256" key="2">
    <source>
        <dbReference type="ARBA" id="ARBA00023015"/>
    </source>
</evidence>
<name>A0A193FTU9_9BORD</name>
<keyword evidence="3" id="KW-0238">DNA-binding</keyword>
<dbReference type="InterPro" id="IPR036388">
    <property type="entry name" value="WH-like_DNA-bd_sf"/>
</dbReference>
<dbReference type="Pfam" id="PF03466">
    <property type="entry name" value="LysR_substrate"/>
    <property type="match status" value="1"/>
</dbReference>
<accession>A0A193FTU9</accession>
<evidence type="ECO:0000259" key="5">
    <source>
        <dbReference type="PROSITE" id="PS50931"/>
    </source>
</evidence>
<dbReference type="GO" id="GO:0006351">
    <property type="term" value="P:DNA-templated transcription"/>
    <property type="evidence" value="ECO:0007669"/>
    <property type="project" value="TreeGrafter"/>
</dbReference>
<comment type="similarity">
    <text evidence="1">Belongs to the LysR transcriptional regulatory family.</text>
</comment>
<dbReference type="InterPro" id="IPR036390">
    <property type="entry name" value="WH_DNA-bd_sf"/>
</dbReference>
<evidence type="ECO:0000256" key="3">
    <source>
        <dbReference type="ARBA" id="ARBA00023125"/>
    </source>
</evidence>
<dbReference type="AlphaFoldDB" id="A0A193FTU9"/>
<dbReference type="SUPFAM" id="SSF53850">
    <property type="entry name" value="Periplasmic binding protein-like II"/>
    <property type="match status" value="1"/>
</dbReference>
<evidence type="ECO:0000313" key="6">
    <source>
        <dbReference type="EMBL" id="ANN70474.1"/>
    </source>
</evidence>
<dbReference type="Proteomes" id="UP000092213">
    <property type="component" value="Chromosome"/>
</dbReference>
<dbReference type="PROSITE" id="PS50931">
    <property type="entry name" value="HTH_LYSR"/>
    <property type="match status" value="1"/>
</dbReference>
<dbReference type="Gene3D" id="1.10.10.10">
    <property type="entry name" value="Winged helix-like DNA-binding domain superfamily/Winged helix DNA-binding domain"/>
    <property type="match status" value="1"/>
</dbReference>
<dbReference type="RefSeq" id="WP_066668095.1">
    <property type="nucleotide sequence ID" value="NZ_CP016171.1"/>
</dbReference>
<organism evidence="6 7">
    <name type="scientific">Bordetella bronchialis</name>
    <dbReference type="NCBI Taxonomy" id="463025"/>
    <lineage>
        <taxon>Bacteria</taxon>
        <taxon>Pseudomonadati</taxon>
        <taxon>Pseudomonadota</taxon>
        <taxon>Betaproteobacteria</taxon>
        <taxon>Burkholderiales</taxon>
        <taxon>Alcaligenaceae</taxon>
        <taxon>Bordetella</taxon>
    </lineage>
</organism>
<feature type="domain" description="HTH lysR-type" evidence="5">
    <location>
        <begin position="6"/>
        <end position="63"/>
    </location>
</feature>
<reference evidence="6 7" key="1">
    <citation type="submission" date="2016-06" db="EMBL/GenBank/DDBJ databases">
        <title>Complete genome sequences of Bordetella bronchialis and Bordetella flabilis.</title>
        <authorList>
            <person name="LiPuma J.J."/>
            <person name="Spilker T."/>
        </authorList>
    </citation>
    <scope>NUCLEOTIDE SEQUENCE [LARGE SCALE GENOMIC DNA]</scope>
    <source>
        <strain evidence="6 7">AU17976</strain>
    </source>
</reference>
<evidence type="ECO:0000313" key="7">
    <source>
        <dbReference type="Proteomes" id="UP000092213"/>
    </source>
</evidence>
<dbReference type="InterPro" id="IPR058163">
    <property type="entry name" value="LysR-type_TF_proteobact-type"/>
</dbReference>
<dbReference type="PANTHER" id="PTHR30537">
    <property type="entry name" value="HTH-TYPE TRANSCRIPTIONAL REGULATOR"/>
    <property type="match status" value="1"/>
</dbReference>
<dbReference type="SUPFAM" id="SSF46785">
    <property type="entry name" value="Winged helix' DNA-binding domain"/>
    <property type="match status" value="1"/>
</dbReference>
<dbReference type="GO" id="GO:0043565">
    <property type="term" value="F:sequence-specific DNA binding"/>
    <property type="evidence" value="ECO:0007669"/>
    <property type="project" value="TreeGrafter"/>
</dbReference>
<dbReference type="Pfam" id="PF00126">
    <property type="entry name" value="HTH_1"/>
    <property type="match status" value="1"/>
</dbReference>
<protein>
    <submittedName>
        <fullName evidence="6">LysR family transcriptional regulator</fullName>
    </submittedName>
</protein>
<dbReference type="InterPro" id="IPR005119">
    <property type="entry name" value="LysR_subst-bd"/>
</dbReference>
<evidence type="ECO:0000256" key="1">
    <source>
        <dbReference type="ARBA" id="ARBA00009437"/>
    </source>
</evidence>
<dbReference type="GO" id="GO:0003700">
    <property type="term" value="F:DNA-binding transcription factor activity"/>
    <property type="evidence" value="ECO:0007669"/>
    <property type="project" value="InterPro"/>
</dbReference>